<reference evidence="2" key="2">
    <citation type="submission" date="2025-05" db="UniProtKB">
        <authorList>
            <consortium name="Ensembl"/>
        </authorList>
    </citation>
    <scope>IDENTIFICATION</scope>
</reference>
<dbReference type="Gene3D" id="3.30.420.10">
    <property type="entry name" value="Ribonuclease H-like superfamily/Ribonuclease H"/>
    <property type="match status" value="1"/>
</dbReference>
<evidence type="ECO:0000313" key="3">
    <source>
        <dbReference type="Proteomes" id="UP000694402"/>
    </source>
</evidence>
<dbReference type="Proteomes" id="UP000694402">
    <property type="component" value="Unassembled WGS sequence"/>
</dbReference>
<dbReference type="InterPro" id="IPR036397">
    <property type="entry name" value="RNaseH_sf"/>
</dbReference>
<proteinExistence type="predicted"/>
<dbReference type="AlphaFoldDB" id="A0AAZ3S9A2"/>
<dbReference type="GO" id="GO:0015074">
    <property type="term" value="P:DNA integration"/>
    <property type="evidence" value="ECO:0007669"/>
    <property type="project" value="InterPro"/>
</dbReference>
<evidence type="ECO:0000313" key="2">
    <source>
        <dbReference type="Ensembl" id="ENSOTSP00005149700.1"/>
    </source>
</evidence>
<dbReference type="Ensembl" id="ENSOTST00005176567.1">
    <property type="protein sequence ID" value="ENSOTSP00005149700.1"/>
    <property type="gene ID" value="ENSOTSG00005070886.1"/>
</dbReference>
<dbReference type="InterPro" id="IPR002492">
    <property type="entry name" value="Transposase_Tc1-like"/>
</dbReference>
<keyword evidence="3" id="KW-1185">Reference proteome</keyword>
<sequence>MASIILNWNKFRTTKAFPRAGCPAKLSNQGRRALVTEVTKNPMGTLTELQSSCVEMGEPSRRTTIVAALHQLGLYGRVARRKPLISKRHMTARLTFAKRHLKDSQIMRNKILWSDETNIELLGLNAISYFWWHHPCGEAWWWQQLWGMFFRDWETSRDREKDKQSKVQRSLMKTCSAPVLRFIFQQDNALKNTAKTTLEWQS</sequence>
<dbReference type="GeneTree" id="ENSGT01150000286996"/>
<organism evidence="2 3">
    <name type="scientific">Oncorhynchus tshawytscha</name>
    <name type="common">Chinook salmon</name>
    <name type="synonym">Salmo tshawytscha</name>
    <dbReference type="NCBI Taxonomy" id="74940"/>
    <lineage>
        <taxon>Eukaryota</taxon>
        <taxon>Metazoa</taxon>
        <taxon>Chordata</taxon>
        <taxon>Craniata</taxon>
        <taxon>Vertebrata</taxon>
        <taxon>Euteleostomi</taxon>
        <taxon>Actinopterygii</taxon>
        <taxon>Neopterygii</taxon>
        <taxon>Teleostei</taxon>
        <taxon>Protacanthopterygii</taxon>
        <taxon>Salmoniformes</taxon>
        <taxon>Salmonidae</taxon>
        <taxon>Salmoninae</taxon>
        <taxon>Oncorhynchus</taxon>
    </lineage>
</organism>
<dbReference type="GO" id="GO:0003677">
    <property type="term" value="F:DNA binding"/>
    <property type="evidence" value="ECO:0007669"/>
    <property type="project" value="InterPro"/>
</dbReference>
<dbReference type="GO" id="GO:0006313">
    <property type="term" value="P:DNA transposition"/>
    <property type="evidence" value="ECO:0007669"/>
    <property type="project" value="InterPro"/>
</dbReference>
<dbReference type="Ensembl" id="ENSOTST00005130001.1">
    <property type="protein sequence ID" value="ENSOTSP00005108175.1"/>
    <property type="gene ID" value="ENSOTSG00005070886.1"/>
</dbReference>
<name>A0AAZ3S9A2_ONCTS</name>
<protein>
    <recommendedName>
        <fullName evidence="1">Transposase Tc1-like domain-containing protein</fullName>
    </recommendedName>
</protein>
<dbReference type="Ensembl" id="ENSOTST00005176116.1">
    <property type="protein sequence ID" value="ENSOTSP00005117163.1"/>
    <property type="gene ID" value="ENSOTSG00005070886.1"/>
</dbReference>
<evidence type="ECO:0000259" key="1">
    <source>
        <dbReference type="Pfam" id="PF01498"/>
    </source>
</evidence>
<accession>A0AAZ3S9A2</accession>
<reference evidence="3" key="1">
    <citation type="journal article" date="2018" name="PLoS ONE">
        <title>Chinook salmon (Oncorhynchus tshawytscha) genome and transcriptome.</title>
        <authorList>
            <person name="Christensen K.A."/>
            <person name="Leong J.S."/>
            <person name="Sakhrani D."/>
            <person name="Biagi C.A."/>
            <person name="Minkley D.R."/>
            <person name="Withler R.E."/>
            <person name="Rondeau E.B."/>
            <person name="Koop B.F."/>
            <person name="Devlin R.H."/>
        </authorList>
    </citation>
    <scope>NUCLEOTIDE SEQUENCE [LARGE SCALE GENOMIC DNA]</scope>
</reference>
<dbReference type="Pfam" id="PF01498">
    <property type="entry name" value="HTH_Tnp_Tc3_2"/>
    <property type="match status" value="1"/>
</dbReference>
<feature type="domain" description="Transposase Tc1-like" evidence="1">
    <location>
        <begin position="31"/>
        <end position="102"/>
    </location>
</feature>